<sequence>MAEREELPSDRPVKRQKLSGEEQAPAAAAVAPTAANDANSEVEREIRAGITAHVNPDAPGFAGVLKQRYVDFLVNEIVPDGRVIHLEDVLGAKKPEEQAAEVKEEEAAEKQAEKEPPKEEGKKEISPEDIAKLQATFGERVTNFAVSLYEKVLSNPQKKARDFDSILSEPFAEKEDRTAAHQLIREVFAGRLDSSTQNGNAIKVGATPPRNRNNNNRGKWGSNENGPKGKLGWDELGGEYLHFTLYKENKDTMEVIYFIASQLKLQQHKHLSFAGTKDRRGVTVQRVAAKRVRAHQLEPISRRLNNARIGGLKHEQHPLSLGDLAGNEFVITLRDCHFPGEEGKTCAERAELAKSIVGPALESFNTRGFINYYGLQRFGSFASSTDAVGVRILNGDLSGAVSLILSYSPDALAAAQDPNSTVMVSSDDKNRALAIHTWHSGGRAGPALDLLPKRFQAERSIIQHLGWEEKRTREQRRKSDWQGALQAVPRNLRMMYTHAYQSLVWNSVAATRWQRFGDKVVAGDLVLVHEHRDKEVNSEPAEPEIDADGEVVILPSGEDMAKGPATDAFERARALSADEAASGKYNVFDIVLPLPGFDVEYPANEIGQFYKDFMGDKERGGGLDPHDMRRRWKDISLSGGYRKMMARPVGGAAFEVKTYTNDEEDLVETDLQKLEKEGKATPRPPREAKTGGDEQMEGVQEEKVAVILKFQLGTSQYATMALRELMKGGATAYQPEYNAGR</sequence>
<dbReference type="PANTHER" id="PTHR13326:SF21">
    <property type="entry name" value="PSEUDOURIDYLATE SYNTHASE PUS7L"/>
    <property type="match status" value="1"/>
</dbReference>
<feature type="region of interest" description="Disordered" evidence="4">
    <location>
        <begin position="671"/>
        <end position="698"/>
    </location>
</feature>
<evidence type="ECO:0000313" key="7">
    <source>
        <dbReference type="Proteomes" id="UP000799438"/>
    </source>
</evidence>
<feature type="region of interest" description="Disordered" evidence="4">
    <location>
        <begin position="1"/>
        <end position="42"/>
    </location>
</feature>
<feature type="compositionally biased region" description="Basic and acidic residues" evidence="4">
    <location>
        <begin position="671"/>
        <end position="692"/>
    </location>
</feature>
<keyword evidence="2" id="KW-0819">tRNA processing</keyword>
<dbReference type="GO" id="GO:0003723">
    <property type="term" value="F:RNA binding"/>
    <property type="evidence" value="ECO:0007669"/>
    <property type="project" value="InterPro"/>
</dbReference>
<dbReference type="SUPFAM" id="SSF55120">
    <property type="entry name" value="Pseudouridine synthase"/>
    <property type="match status" value="1"/>
</dbReference>
<name>A0A6A6BKH7_9PEZI</name>
<dbReference type="Gene3D" id="3.30.2350.20">
    <property type="entry name" value="TruD, catalytic domain"/>
    <property type="match status" value="2"/>
</dbReference>
<dbReference type="Proteomes" id="UP000799438">
    <property type="component" value="Unassembled WGS sequence"/>
</dbReference>
<dbReference type="PROSITE" id="PS01268">
    <property type="entry name" value="UPF0024"/>
    <property type="match status" value="1"/>
</dbReference>
<dbReference type="InterPro" id="IPR020119">
    <property type="entry name" value="PsdUridine_synth_TruD_CS"/>
</dbReference>
<evidence type="ECO:0000313" key="6">
    <source>
        <dbReference type="EMBL" id="KAF2143347.1"/>
    </source>
</evidence>
<feature type="compositionally biased region" description="Basic and acidic residues" evidence="4">
    <location>
        <begin position="1"/>
        <end position="13"/>
    </location>
</feature>
<feature type="compositionally biased region" description="Low complexity" evidence="4">
    <location>
        <begin position="24"/>
        <end position="39"/>
    </location>
</feature>
<feature type="domain" description="TRUD" evidence="5">
    <location>
        <begin position="368"/>
        <end position="647"/>
    </location>
</feature>
<feature type="region of interest" description="Disordered" evidence="4">
    <location>
        <begin position="95"/>
        <end position="127"/>
    </location>
</feature>
<dbReference type="InterPro" id="IPR001656">
    <property type="entry name" value="PsdUridine_synth_TruD"/>
</dbReference>
<evidence type="ECO:0000256" key="4">
    <source>
        <dbReference type="SAM" id="MobiDB-lite"/>
    </source>
</evidence>
<protein>
    <recommendedName>
        <fullName evidence="5">TRUD domain-containing protein</fullName>
    </recommendedName>
</protein>
<dbReference type="GO" id="GO:0009982">
    <property type="term" value="F:pseudouridine synthase activity"/>
    <property type="evidence" value="ECO:0007669"/>
    <property type="project" value="InterPro"/>
</dbReference>
<reference evidence="6" key="1">
    <citation type="journal article" date="2020" name="Stud. Mycol.">
        <title>101 Dothideomycetes genomes: a test case for predicting lifestyles and emergence of pathogens.</title>
        <authorList>
            <person name="Haridas S."/>
            <person name="Albert R."/>
            <person name="Binder M."/>
            <person name="Bloem J."/>
            <person name="Labutti K."/>
            <person name="Salamov A."/>
            <person name="Andreopoulos B."/>
            <person name="Baker S."/>
            <person name="Barry K."/>
            <person name="Bills G."/>
            <person name="Bluhm B."/>
            <person name="Cannon C."/>
            <person name="Castanera R."/>
            <person name="Culley D."/>
            <person name="Daum C."/>
            <person name="Ezra D."/>
            <person name="Gonzalez J."/>
            <person name="Henrissat B."/>
            <person name="Kuo A."/>
            <person name="Liang C."/>
            <person name="Lipzen A."/>
            <person name="Lutzoni F."/>
            <person name="Magnuson J."/>
            <person name="Mondo S."/>
            <person name="Nolan M."/>
            <person name="Ohm R."/>
            <person name="Pangilinan J."/>
            <person name="Park H.-J."/>
            <person name="Ramirez L."/>
            <person name="Alfaro M."/>
            <person name="Sun H."/>
            <person name="Tritt A."/>
            <person name="Yoshinaga Y."/>
            <person name="Zwiers L.-H."/>
            <person name="Turgeon B."/>
            <person name="Goodwin S."/>
            <person name="Spatafora J."/>
            <person name="Crous P."/>
            <person name="Grigoriev I."/>
        </authorList>
    </citation>
    <scope>NUCLEOTIDE SEQUENCE</scope>
    <source>
        <strain evidence="6">CBS 121167</strain>
    </source>
</reference>
<dbReference type="PANTHER" id="PTHR13326">
    <property type="entry name" value="TRNA PSEUDOURIDINE SYNTHASE D"/>
    <property type="match status" value="1"/>
</dbReference>
<proteinExistence type="inferred from homology"/>
<dbReference type="Pfam" id="PF01142">
    <property type="entry name" value="TruD"/>
    <property type="match status" value="1"/>
</dbReference>
<feature type="region of interest" description="Disordered" evidence="4">
    <location>
        <begin position="196"/>
        <end position="226"/>
    </location>
</feature>
<dbReference type="EMBL" id="ML995482">
    <property type="protein sequence ID" value="KAF2143347.1"/>
    <property type="molecule type" value="Genomic_DNA"/>
</dbReference>
<evidence type="ECO:0000256" key="3">
    <source>
        <dbReference type="ARBA" id="ARBA00023235"/>
    </source>
</evidence>
<dbReference type="InterPro" id="IPR020103">
    <property type="entry name" value="PsdUridine_synth_cat_dom_sf"/>
</dbReference>
<keyword evidence="3" id="KW-0413">Isomerase</keyword>
<dbReference type="GO" id="GO:0008033">
    <property type="term" value="P:tRNA processing"/>
    <property type="evidence" value="ECO:0007669"/>
    <property type="project" value="UniProtKB-KW"/>
</dbReference>
<dbReference type="CDD" id="cd02576">
    <property type="entry name" value="PseudoU_synth_ScPUS7"/>
    <property type="match status" value="1"/>
</dbReference>
<dbReference type="GO" id="GO:0001522">
    <property type="term" value="P:pseudouridine synthesis"/>
    <property type="evidence" value="ECO:0007669"/>
    <property type="project" value="InterPro"/>
</dbReference>
<dbReference type="RefSeq" id="XP_033399059.1">
    <property type="nucleotide sequence ID" value="XM_033544814.1"/>
</dbReference>
<dbReference type="InterPro" id="IPR042214">
    <property type="entry name" value="TruD_catalytic"/>
</dbReference>
<dbReference type="InterPro" id="IPR011760">
    <property type="entry name" value="PsdUridine_synth_TruD_insert"/>
</dbReference>
<feature type="compositionally biased region" description="Basic and acidic residues" evidence="4">
    <location>
        <begin position="108"/>
        <end position="127"/>
    </location>
</feature>
<gene>
    <name evidence="6" type="ORF">K452DRAFT_325919</name>
</gene>
<dbReference type="GeneID" id="54302310"/>
<dbReference type="AlphaFoldDB" id="A0A6A6BKH7"/>
<dbReference type="GO" id="GO:0005634">
    <property type="term" value="C:nucleus"/>
    <property type="evidence" value="ECO:0007669"/>
    <property type="project" value="TreeGrafter"/>
</dbReference>
<accession>A0A6A6BKH7</accession>
<keyword evidence="7" id="KW-1185">Reference proteome</keyword>
<evidence type="ECO:0000256" key="1">
    <source>
        <dbReference type="ARBA" id="ARBA00007953"/>
    </source>
</evidence>
<dbReference type="PROSITE" id="PS50984">
    <property type="entry name" value="TRUD"/>
    <property type="match status" value="1"/>
</dbReference>
<organism evidence="6 7">
    <name type="scientific">Aplosporella prunicola CBS 121167</name>
    <dbReference type="NCBI Taxonomy" id="1176127"/>
    <lineage>
        <taxon>Eukaryota</taxon>
        <taxon>Fungi</taxon>
        <taxon>Dikarya</taxon>
        <taxon>Ascomycota</taxon>
        <taxon>Pezizomycotina</taxon>
        <taxon>Dothideomycetes</taxon>
        <taxon>Dothideomycetes incertae sedis</taxon>
        <taxon>Botryosphaeriales</taxon>
        <taxon>Aplosporellaceae</taxon>
        <taxon>Aplosporella</taxon>
    </lineage>
</organism>
<dbReference type="PIRSF" id="PIRSF037016">
    <property type="entry name" value="Pseudouridin_synth_euk_prd"/>
    <property type="match status" value="1"/>
</dbReference>
<dbReference type="OrthoDB" id="447290at2759"/>
<evidence type="ECO:0000259" key="5">
    <source>
        <dbReference type="PROSITE" id="PS50984"/>
    </source>
</evidence>
<evidence type="ECO:0000256" key="2">
    <source>
        <dbReference type="ARBA" id="ARBA00022694"/>
    </source>
</evidence>
<dbReference type="NCBIfam" id="TIGR00094">
    <property type="entry name" value="tRNA_TruD_broad"/>
    <property type="match status" value="1"/>
</dbReference>
<comment type="similarity">
    <text evidence="1">Belongs to the pseudouridine synthase TruD family.</text>
</comment>